<reference evidence="1 2" key="1">
    <citation type="submission" date="2017-07" db="EMBL/GenBank/DDBJ databases">
        <title>Genome Sequence of Arenibacter algicola Strain SMS7 Isolated from a culture of the Diatom Skeletonema marinoi.</title>
        <authorList>
            <person name="Topel M."/>
            <person name="Pinder M.I.M."/>
            <person name="Johansson O.N."/>
            <person name="Kourtchenko O."/>
            <person name="Godhe A."/>
            <person name="Clarke A.K."/>
        </authorList>
    </citation>
    <scope>NUCLEOTIDE SEQUENCE [LARGE SCALE GENOMIC DNA]</scope>
    <source>
        <strain evidence="1 2">SMS7</strain>
    </source>
</reference>
<name>A0A221V1C1_9FLAO</name>
<gene>
    <name evidence="1" type="ORF">AREALGSMS7_04008</name>
</gene>
<evidence type="ECO:0000313" key="1">
    <source>
        <dbReference type="EMBL" id="ASO07415.1"/>
    </source>
</evidence>
<organism evidence="1 2">
    <name type="scientific">Arenibacter algicola</name>
    <dbReference type="NCBI Taxonomy" id="616991"/>
    <lineage>
        <taxon>Bacteria</taxon>
        <taxon>Pseudomonadati</taxon>
        <taxon>Bacteroidota</taxon>
        <taxon>Flavobacteriia</taxon>
        <taxon>Flavobacteriales</taxon>
        <taxon>Flavobacteriaceae</taxon>
        <taxon>Arenibacter</taxon>
    </lineage>
</organism>
<evidence type="ECO:0000313" key="2">
    <source>
        <dbReference type="Proteomes" id="UP000204551"/>
    </source>
</evidence>
<sequence length="48" mass="5880">MYNIDYALLNSSVTRFHIIKNKRELKVPIIDKKQKTSNFFKVLYMLMW</sequence>
<accession>A0A221V1C1</accession>
<protein>
    <submittedName>
        <fullName evidence="1">Uncharacterized protein</fullName>
    </submittedName>
</protein>
<dbReference type="KEGG" id="aalg:AREALGSMS7_04008"/>
<dbReference type="AlphaFoldDB" id="A0A221V1C1"/>
<dbReference type="EMBL" id="CP022515">
    <property type="protein sequence ID" value="ASO07415.1"/>
    <property type="molecule type" value="Genomic_DNA"/>
</dbReference>
<dbReference type="Proteomes" id="UP000204551">
    <property type="component" value="Chromosome"/>
</dbReference>
<proteinExistence type="predicted"/>